<feature type="coiled-coil region" evidence="3">
    <location>
        <begin position="48"/>
        <end position="75"/>
    </location>
</feature>
<keyword evidence="3" id="KW-0175">Coiled coil</keyword>
<dbReference type="SUPFAM" id="SSF58104">
    <property type="entry name" value="Methyl-accepting chemotaxis protein (MCP) signaling domain"/>
    <property type="match status" value="1"/>
</dbReference>
<dbReference type="GO" id="GO:0007165">
    <property type="term" value="P:signal transduction"/>
    <property type="evidence" value="ECO:0007669"/>
    <property type="project" value="UniProtKB-KW"/>
</dbReference>
<evidence type="ECO:0000256" key="1">
    <source>
        <dbReference type="ARBA" id="ARBA00023224"/>
    </source>
</evidence>
<evidence type="ECO:0000313" key="6">
    <source>
        <dbReference type="EMBL" id="RCX16617.1"/>
    </source>
</evidence>
<evidence type="ECO:0000256" key="3">
    <source>
        <dbReference type="SAM" id="Coils"/>
    </source>
</evidence>
<comment type="caution">
    <text evidence="6">The sequence shown here is derived from an EMBL/GenBank/DDBJ whole genome shotgun (WGS) entry which is preliminary data.</text>
</comment>
<dbReference type="EMBL" id="QPJT01000010">
    <property type="protein sequence ID" value="RCX16617.1"/>
    <property type="molecule type" value="Genomic_DNA"/>
</dbReference>
<dbReference type="PANTHER" id="PTHR32089">
    <property type="entry name" value="METHYL-ACCEPTING CHEMOTAXIS PROTEIN MCPB"/>
    <property type="match status" value="1"/>
</dbReference>
<dbReference type="Proteomes" id="UP000253034">
    <property type="component" value="Unassembled WGS sequence"/>
</dbReference>
<evidence type="ECO:0000259" key="5">
    <source>
        <dbReference type="PROSITE" id="PS50111"/>
    </source>
</evidence>
<evidence type="ECO:0000313" key="7">
    <source>
        <dbReference type="Proteomes" id="UP000253034"/>
    </source>
</evidence>
<dbReference type="InterPro" id="IPR004089">
    <property type="entry name" value="MCPsignal_dom"/>
</dbReference>
<evidence type="ECO:0000256" key="2">
    <source>
        <dbReference type="PROSITE-ProRule" id="PRU00284"/>
    </source>
</evidence>
<dbReference type="AlphaFoldDB" id="A0A369B7V4"/>
<organism evidence="6 7">
    <name type="scientific">Anaerobacterium chartisolvens</name>
    <dbReference type="NCBI Taxonomy" id="1297424"/>
    <lineage>
        <taxon>Bacteria</taxon>
        <taxon>Bacillati</taxon>
        <taxon>Bacillota</taxon>
        <taxon>Clostridia</taxon>
        <taxon>Eubacteriales</taxon>
        <taxon>Oscillospiraceae</taxon>
        <taxon>Anaerobacterium</taxon>
    </lineage>
</organism>
<keyword evidence="1 2" id="KW-0807">Transducer</keyword>
<protein>
    <submittedName>
        <fullName evidence="6">Methyl-accepting chemotaxis sensory transducer with Cache sensor</fullName>
    </submittedName>
</protein>
<dbReference type="RefSeq" id="WP_170138117.1">
    <property type="nucleotide sequence ID" value="NZ_QPJT01000010.1"/>
</dbReference>
<evidence type="ECO:0000256" key="4">
    <source>
        <dbReference type="SAM" id="Phobius"/>
    </source>
</evidence>
<proteinExistence type="predicted"/>
<dbReference type="Gene3D" id="3.30.450.20">
    <property type="entry name" value="PAS domain"/>
    <property type="match status" value="1"/>
</dbReference>
<feature type="domain" description="Methyl-accepting transducer" evidence="5">
    <location>
        <begin position="93"/>
        <end position="329"/>
    </location>
</feature>
<keyword evidence="7" id="KW-1185">Reference proteome</keyword>
<dbReference type="SUPFAM" id="SSF103190">
    <property type="entry name" value="Sensory domain-like"/>
    <property type="match status" value="1"/>
</dbReference>
<dbReference type="SMART" id="SM00283">
    <property type="entry name" value="MA"/>
    <property type="match status" value="1"/>
</dbReference>
<dbReference type="PANTHER" id="PTHR32089:SF112">
    <property type="entry name" value="LYSOZYME-LIKE PROTEIN-RELATED"/>
    <property type="match status" value="1"/>
</dbReference>
<reference evidence="6 7" key="1">
    <citation type="submission" date="2018-07" db="EMBL/GenBank/DDBJ databases">
        <title>Genomic Encyclopedia of Type Strains, Phase IV (KMG-IV): sequencing the most valuable type-strain genomes for metagenomic binning, comparative biology and taxonomic classification.</title>
        <authorList>
            <person name="Goeker M."/>
        </authorList>
    </citation>
    <scope>NUCLEOTIDE SEQUENCE [LARGE SCALE GENOMIC DNA]</scope>
    <source>
        <strain evidence="6 7">DSM 27016</strain>
    </source>
</reference>
<dbReference type="Gene3D" id="1.10.287.950">
    <property type="entry name" value="Methyl-accepting chemotaxis protein"/>
    <property type="match status" value="1"/>
</dbReference>
<dbReference type="CDD" id="cd18773">
    <property type="entry name" value="PDC1_HK_sensor"/>
    <property type="match status" value="1"/>
</dbReference>
<dbReference type="InterPro" id="IPR029151">
    <property type="entry name" value="Sensor-like_sf"/>
</dbReference>
<sequence length="512" mass="56023">MNKYGTVIFQLTAIIVSAAFLLIHPLGHVSVNILVYLFIAAGTTIVAARINKRSVEEYTRQINSLKKEIGRFNFEVQVSSSQISSVSQQLAITLDENNAFAQQLYAETKEMASLNSEANANINSTISGVKNIIELLEDAGETISDMEDTSEDSNSVIKSSLNEIMEIVNTINEIQKSSNGTMEYMDKLNTTSGEIIHILETVSNISKQTQMLALNASIESARAGESGKGFAVVAGEIGKLATDTSEAVKDVNKLIKSIQEEISSVFKVVRENSSKVDTGVRVSCNIEKNLSKIDMSFGRVIDMVAKINELFHQEVLLTKDIEDRIGEVEKIMNVAEKSVEDVKQSVRKQKNSIEDIAEMGIRLNESSRNLEELFSLSEGEASMSADENKINEAVQSFRLICRELASGGLSDSMDKSLHRALLEKIIENNSFIEAAWTNESRGKFICSIPEAGIANAGVREWFKRGIAGEEYVSPVYISAITKNPCITLSAPLKDSGGKITGVIGIDVKLKQA</sequence>
<keyword evidence="4" id="KW-1133">Transmembrane helix</keyword>
<dbReference type="Pfam" id="PF00015">
    <property type="entry name" value="MCPsignal"/>
    <property type="match status" value="1"/>
</dbReference>
<feature type="transmembrane region" description="Helical" evidence="4">
    <location>
        <begin position="7"/>
        <end position="27"/>
    </location>
</feature>
<accession>A0A369B7V4</accession>
<name>A0A369B7V4_9FIRM</name>
<dbReference type="GO" id="GO:0016020">
    <property type="term" value="C:membrane"/>
    <property type="evidence" value="ECO:0007669"/>
    <property type="project" value="InterPro"/>
</dbReference>
<keyword evidence="4" id="KW-0812">Transmembrane</keyword>
<dbReference type="PROSITE" id="PS50111">
    <property type="entry name" value="CHEMOTAXIS_TRANSDUC_2"/>
    <property type="match status" value="1"/>
</dbReference>
<dbReference type="Pfam" id="PF22673">
    <property type="entry name" value="MCP-like_PDC_1"/>
    <property type="match status" value="1"/>
</dbReference>
<keyword evidence="4" id="KW-0472">Membrane</keyword>
<gene>
    <name evidence="6" type="ORF">DFR58_110115</name>
</gene>